<dbReference type="InterPro" id="IPR007213">
    <property type="entry name" value="Ppm1/Ppm2/Tcmp"/>
</dbReference>
<feature type="compositionally biased region" description="Polar residues" evidence="3">
    <location>
        <begin position="362"/>
        <end position="379"/>
    </location>
</feature>
<evidence type="ECO:0000313" key="5">
    <source>
        <dbReference type="Proteomes" id="UP000070501"/>
    </source>
</evidence>
<organism evidence="4 5">
    <name type="scientific">Microdochium bolleyi</name>
    <dbReference type="NCBI Taxonomy" id="196109"/>
    <lineage>
        <taxon>Eukaryota</taxon>
        <taxon>Fungi</taxon>
        <taxon>Dikarya</taxon>
        <taxon>Ascomycota</taxon>
        <taxon>Pezizomycotina</taxon>
        <taxon>Sordariomycetes</taxon>
        <taxon>Xylariomycetidae</taxon>
        <taxon>Xylariales</taxon>
        <taxon>Microdochiaceae</taxon>
        <taxon>Microdochium</taxon>
    </lineage>
</organism>
<accession>A0A136IPZ3</accession>
<gene>
    <name evidence="4" type="ORF">Micbo1qcDRAFT_33285</name>
</gene>
<evidence type="ECO:0000256" key="3">
    <source>
        <dbReference type="SAM" id="MobiDB-lite"/>
    </source>
</evidence>
<dbReference type="PANTHER" id="PTHR43619">
    <property type="entry name" value="S-ADENOSYL-L-METHIONINE-DEPENDENT METHYLTRANSFERASE YKTD-RELATED"/>
    <property type="match status" value="1"/>
</dbReference>
<dbReference type="PANTHER" id="PTHR43619:SF2">
    <property type="entry name" value="S-ADENOSYL-L-METHIONINE-DEPENDENT METHYLTRANSFERASES SUPERFAMILY PROTEIN"/>
    <property type="match status" value="1"/>
</dbReference>
<sequence>MPTPARHFFPSGSSGNLSHHRDSIHGSCAGLQQTPAMAPKDTLRRTQSTVTPATMKLSETEEVLFARLFMQAQDAASPVPILGDSYAQQYINKANCNFNRNFFITDPRTVKAFICRNKLHDQWLQHFLDIHALAQTPVTIVQIGCGLDSRNMRVNRGSSVRWVDVDTAEVINFRRRIIPTPPGDYSIMSADMTQTSWLDSIPTDRPTYIIAEEFWMWQKPADGKKLIRTMVNHFPRGQFATDMVGSIIKELHWLMPILKGSKLKFEWAINAGREFEVLDPRLKIVQEVRWYDLVGAAIRDPDTPDIFGRWTSLASRIPGFRNCAQMVLLDYGVLPTSRSTMDSSTTGSSGLSDTSVTGVSYKGSSVSGHSRPTFNSQGRYSPVPPRSLTSNK</sequence>
<dbReference type="Pfam" id="PF04072">
    <property type="entry name" value="LCM"/>
    <property type="match status" value="1"/>
</dbReference>
<dbReference type="InterPro" id="IPR029063">
    <property type="entry name" value="SAM-dependent_MTases_sf"/>
</dbReference>
<proteinExistence type="predicted"/>
<reference evidence="5" key="1">
    <citation type="submission" date="2016-02" db="EMBL/GenBank/DDBJ databases">
        <title>Draft genome sequence of Microdochium bolleyi, a fungal endophyte of beachgrass.</title>
        <authorList>
            <consortium name="DOE Joint Genome Institute"/>
            <person name="David A.S."/>
            <person name="May G."/>
            <person name="Haridas S."/>
            <person name="Lim J."/>
            <person name="Wang M."/>
            <person name="Labutti K."/>
            <person name="Lipzen A."/>
            <person name="Barry K."/>
            <person name="Grigoriev I.V."/>
        </authorList>
    </citation>
    <scope>NUCLEOTIDE SEQUENCE [LARGE SCALE GENOMIC DNA]</scope>
    <source>
        <strain evidence="5">J235TASD1</strain>
    </source>
</reference>
<keyword evidence="5" id="KW-1185">Reference proteome</keyword>
<feature type="region of interest" description="Disordered" evidence="3">
    <location>
        <begin position="1"/>
        <end position="26"/>
    </location>
</feature>
<dbReference type="Proteomes" id="UP000070501">
    <property type="component" value="Unassembled WGS sequence"/>
</dbReference>
<evidence type="ECO:0000313" key="4">
    <source>
        <dbReference type="EMBL" id="KXJ86938.1"/>
    </source>
</evidence>
<protein>
    <submittedName>
        <fullName evidence="4">S-adenosyl-L-methionine-dependent methyltransferase</fullName>
    </submittedName>
</protein>
<evidence type="ECO:0000256" key="2">
    <source>
        <dbReference type="ARBA" id="ARBA00022679"/>
    </source>
</evidence>
<feature type="region of interest" description="Disordered" evidence="3">
    <location>
        <begin position="339"/>
        <end position="392"/>
    </location>
</feature>
<dbReference type="EMBL" id="KQ964265">
    <property type="protein sequence ID" value="KXJ86938.1"/>
    <property type="molecule type" value="Genomic_DNA"/>
</dbReference>
<dbReference type="InParanoid" id="A0A136IPZ3"/>
<dbReference type="Gene3D" id="3.40.50.150">
    <property type="entry name" value="Vaccinia Virus protein VP39"/>
    <property type="match status" value="1"/>
</dbReference>
<dbReference type="OrthoDB" id="203237at2759"/>
<dbReference type="AlphaFoldDB" id="A0A136IPZ3"/>
<dbReference type="SUPFAM" id="SSF53335">
    <property type="entry name" value="S-adenosyl-L-methionine-dependent methyltransferases"/>
    <property type="match status" value="1"/>
</dbReference>
<feature type="compositionally biased region" description="Low complexity" evidence="3">
    <location>
        <begin position="339"/>
        <end position="360"/>
    </location>
</feature>
<dbReference type="STRING" id="196109.A0A136IPZ3"/>
<dbReference type="GO" id="GO:0008168">
    <property type="term" value="F:methyltransferase activity"/>
    <property type="evidence" value="ECO:0007669"/>
    <property type="project" value="UniProtKB-KW"/>
</dbReference>
<dbReference type="GO" id="GO:0032259">
    <property type="term" value="P:methylation"/>
    <property type="evidence" value="ECO:0007669"/>
    <property type="project" value="UniProtKB-KW"/>
</dbReference>
<keyword evidence="1 4" id="KW-0489">Methyltransferase</keyword>
<name>A0A136IPZ3_9PEZI</name>
<evidence type="ECO:0000256" key="1">
    <source>
        <dbReference type="ARBA" id="ARBA00022603"/>
    </source>
</evidence>
<keyword evidence="2 4" id="KW-0808">Transferase</keyword>